<dbReference type="SUPFAM" id="SSF48371">
    <property type="entry name" value="ARM repeat"/>
    <property type="match status" value="1"/>
</dbReference>
<evidence type="ECO:0000313" key="2">
    <source>
        <dbReference type="EMBL" id="VEL10447.1"/>
    </source>
</evidence>
<protein>
    <submittedName>
        <fullName evidence="2">Uncharacterized protein</fullName>
    </submittedName>
</protein>
<dbReference type="OrthoDB" id="9987665at2759"/>
<organism evidence="2 3">
    <name type="scientific">Protopolystoma xenopodis</name>
    <dbReference type="NCBI Taxonomy" id="117903"/>
    <lineage>
        <taxon>Eukaryota</taxon>
        <taxon>Metazoa</taxon>
        <taxon>Spiralia</taxon>
        <taxon>Lophotrochozoa</taxon>
        <taxon>Platyhelminthes</taxon>
        <taxon>Monogenea</taxon>
        <taxon>Polyopisthocotylea</taxon>
        <taxon>Polystomatidea</taxon>
        <taxon>Polystomatidae</taxon>
        <taxon>Protopolystoma</taxon>
    </lineage>
</organism>
<dbReference type="InterPro" id="IPR016024">
    <property type="entry name" value="ARM-type_fold"/>
</dbReference>
<comment type="caution">
    <text evidence="2">The sequence shown here is derived from an EMBL/GenBank/DDBJ whole genome shotgun (WGS) entry which is preliminary data.</text>
</comment>
<evidence type="ECO:0000313" key="3">
    <source>
        <dbReference type="Proteomes" id="UP000784294"/>
    </source>
</evidence>
<reference evidence="2" key="1">
    <citation type="submission" date="2018-11" db="EMBL/GenBank/DDBJ databases">
        <authorList>
            <consortium name="Pathogen Informatics"/>
        </authorList>
    </citation>
    <scope>NUCLEOTIDE SEQUENCE</scope>
</reference>
<dbReference type="Pfam" id="PF22493">
    <property type="entry name" value="PUF_NOP9"/>
    <property type="match status" value="1"/>
</dbReference>
<dbReference type="GO" id="GO:0003723">
    <property type="term" value="F:RNA binding"/>
    <property type="evidence" value="ECO:0007669"/>
    <property type="project" value="InterPro"/>
</dbReference>
<dbReference type="GO" id="GO:0000447">
    <property type="term" value="P:endonucleolytic cleavage in ITS1 to separate SSU-rRNA from 5.8S rRNA and LSU-rRNA from tricistronic rRNA transcript (SSU-rRNA, 5.8S rRNA, LSU-rRNA)"/>
    <property type="evidence" value="ECO:0007669"/>
    <property type="project" value="TreeGrafter"/>
</dbReference>
<keyword evidence="3" id="KW-1185">Reference proteome</keyword>
<dbReference type="AlphaFoldDB" id="A0A448WFM7"/>
<evidence type="ECO:0000256" key="1">
    <source>
        <dbReference type="ARBA" id="ARBA00022737"/>
    </source>
</evidence>
<dbReference type="GO" id="GO:0000472">
    <property type="term" value="P:endonucleolytic cleavage to generate mature 5'-end of SSU-rRNA from (SSU-rRNA, 5.8S rRNA, LSU-rRNA)"/>
    <property type="evidence" value="ECO:0007669"/>
    <property type="project" value="TreeGrafter"/>
</dbReference>
<dbReference type="PANTHER" id="PTHR13102:SF0">
    <property type="entry name" value="NUCLEOLAR PROTEIN 9"/>
    <property type="match status" value="1"/>
</dbReference>
<dbReference type="GO" id="GO:0000056">
    <property type="term" value="P:ribosomal small subunit export from nucleus"/>
    <property type="evidence" value="ECO:0007669"/>
    <property type="project" value="TreeGrafter"/>
</dbReference>
<dbReference type="GO" id="GO:0005730">
    <property type="term" value="C:nucleolus"/>
    <property type="evidence" value="ECO:0007669"/>
    <property type="project" value="TreeGrafter"/>
</dbReference>
<dbReference type="PANTHER" id="PTHR13102">
    <property type="entry name" value="NUCLEOLAR PROTEIN 9"/>
    <property type="match status" value="1"/>
</dbReference>
<dbReference type="GO" id="GO:0000480">
    <property type="term" value="P:endonucleolytic cleavage in 5'-ETS of tricistronic rRNA transcript (SSU-rRNA, 5.8S rRNA, LSU-rRNA)"/>
    <property type="evidence" value="ECO:0007669"/>
    <property type="project" value="TreeGrafter"/>
</dbReference>
<proteinExistence type="predicted"/>
<dbReference type="Proteomes" id="UP000784294">
    <property type="component" value="Unassembled WGS sequence"/>
</dbReference>
<gene>
    <name evidence="2" type="ORF">PXEA_LOCUS3887</name>
</gene>
<dbReference type="InterPro" id="IPR001313">
    <property type="entry name" value="Pumilio_RNA-bd_rpt"/>
</dbReference>
<name>A0A448WFM7_9PLAT</name>
<dbReference type="EMBL" id="CAAALY010009036">
    <property type="protein sequence ID" value="VEL10447.1"/>
    <property type="molecule type" value="Genomic_DNA"/>
</dbReference>
<dbReference type="InterPro" id="IPR040000">
    <property type="entry name" value="NOP9"/>
</dbReference>
<dbReference type="GO" id="GO:0030686">
    <property type="term" value="C:90S preribosome"/>
    <property type="evidence" value="ECO:0007669"/>
    <property type="project" value="TreeGrafter"/>
</dbReference>
<accession>A0A448WFM7</accession>
<sequence>MNCRFFSHFPVGISHPVAVFLTEALVNVLPPCLFKVFFKNILLGLPAQPSGDSEPQKINRRLEKMNSDDPLFREVALRFIYMAAHPYASRVVRAVILRLHKPDLATVLRMFSMEVCPPVSLVTTTAAMLPCDSGCVNEESVMGLKLVFINGQHSVVNALACASQAKKALNCEYSKGNRDQLIRCVVALKEKGKLRSENETCEDASKQVWPEATLPGCLLAEKLLDFSISRPIHLAASLSFLPVERILKWAKDRYLNRDHLPGLGCYKEGSRIVEAIWKWICDTGSLRHLRVEMASTMAKNELRLRNNFYGRYVHSAMALQSFVEDRVRWDRTFLISGKSGSSSNEWRSALPPWPSLSLISLSLVHIWNNLACSCYTTRTCDLILISRSFRVGCSSVTSLCIYLSRSRVPCPFETILTRPAESVLVIF</sequence>
<keyword evidence="1" id="KW-0677">Repeat</keyword>
<dbReference type="GO" id="GO:0030688">
    <property type="term" value="C:preribosome, small subunit precursor"/>
    <property type="evidence" value="ECO:0007669"/>
    <property type="project" value="TreeGrafter"/>
</dbReference>